<evidence type="ECO:0000256" key="5">
    <source>
        <dbReference type="SAM" id="Phobius"/>
    </source>
</evidence>
<comment type="subcellular location">
    <subcellularLocation>
        <location evidence="1">Membrane</location>
        <topology evidence="1">Multi-pass membrane protein</topology>
    </subcellularLocation>
</comment>
<dbReference type="InterPro" id="IPR053150">
    <property type="entry name" value="Teicoplanin_resist-assoc"/>
</dbReference>
<dbReference type="EMBL" id="LRHK01000001">
    <property type="protein sequence ID" value="KWX19316.1"/>
    <property type="molecule type" value="Genomic_DNA"/>
</dbReference>
<evidence type="ECO:0000313" key="9">
    <source>
        <dbReference type="Proteomes" id="UP000070452"/>
    </source>
</evidence>
<feature type="transmembrane region" description="Helical" evidence="5">
    <location>
        <begin position="174"/>
        <end position="197"/>
    </location>
</feature>
<dbReference type="Proteomes" id="UP000070452">
    <property type="component" value="Unassembled WGS sequence"/>
</dbReference>
<dbReference type="PIRSF" id="PIRSF031578">
    <property type="entry name" value="Uncharacterised_Vanz_RDD-cont"/>
    <property type="match status" value="1"/>
</dbReference>
<dbReference type="Pfam" id="PF06271">
    <property type="entry name" value="RDD"/>
    <property type="match status" value="1"/>
</dbReference>
<comment type="caution">
    <text evidence="8">The sequence shown here is derived from an EMBL/GenBank/DDBJ whole genome shotgun (WGS) entry which is preliminary data.</text>
</comment>
<dbReference type="InterPro" id="IPR021192">
    <property type="entry name" value="UCP031578_Vanz/RDD"/>
</dbReference>
<feature type="domain" description="RDD" evidence="7">
    <location>
        <begin position="212"/>
        <end position="347"/>
    </location>
</feature>
<sequence length="387" mass="44974">MASYIEPIRFALIVFPFLALAISSVFFIYEYRKYGTFLVTRAVILYSFVFYLLCAYFLVILPLPAKETVAQMTGPKMELHLFASWQHFIDNTVLVLSEPSTYLPAMKQSVFLEPAFNVLLLIPFGIYLRYYFRLSFMKTMIASFCLSLFFELTQLSGLYFIYPRPYRLFDVNDLVTNTLGGIIGFVVTPLFTFMLPTRRRMDELSYEKGKTVSLTRRLVAYLIDWTFLSLINLVAAIFFKLAFDSGTVTSHIWWLLLEVGVYFMIVPFITNGWTLGKKIVRIRLVEEDRERISLKALMIRYGYLYFLFYGLSWLGQLLQQIMNSTTNTVLQMSAVFISLGVLLLQGIFILNILLSFLRKKRILFYEKASHTYTVSTIGQTKDDDSRN</sequence>
<evidence type="ECO:0000256" key="1">
    <source>
        <dbReference type="ARBA" id="ARBA00004141"/>
    </source>
</evidence>
<feature type="transmembrane region" description="Helical" evidence="5">
    <location>
        <begin position="218"/>
        <end position="239"/>
    </location>
</feature>
<feature type="domain" description="VanZ-like" evidence="6">
    <location>
        <begin position="48"/>
        <end position="191"/>
    </location>
</feature>
<evidence type="ECO:0008006" key="10">
    <source>
        <dbReference type="Google" id="ProtNLM"/>
    </source>
</evidence>
<feature type="transmembrane region" description="Helical" evidence="5">
    <location>
        <begin position="110"/>
        <end position="128"/>
    </location>
</feature>
<dbReference type="PANTHER" id="PTHR36834:SF1">
    <property type="entry name" value="INTEGRAL MEMBRANE PROTEIN"/>
    <property type="match status" value="1"/>
</dbReference>
<protein>
    <recommendedName>
        <fullName evidence="10">VanZ/RDD domain-containing protein</fullName>
    </recommendedName>
</protein>
<name>A0A132PAF7_ENTFC</name>
<reference evidence="8 9" key="1">
    <citation type="submission" date="2016-01" db="EMBL/GenBank/DDBJ databases">
        <title>Molecular Mechanisms for transfer of large genomic segments between Enterococcus faecium strains.</title>
        <authorList>
            <person name="Garcia-Solache M.A."/>
            <person name="Lebreton F."/>
            <person name="Mclaughlin R.E."/>
            <person name="Whiteaker J.D."/>
            <person name="Gilmore M.S."/>
            <person name="Rice L.B."/>
        </authorList>
    </citation>
    <scope>NUCLEOTIDE SEQUENCE [LARGE SCALE GENOMIC DNA]</scope>
    <source>
        <strain evidence="8 9">D344RRF x C68</strain>
    </source>
</reference>
<keyword evidence="3 5" id="KW-1133">Transmembrane helix</keyword>
<gene>
    <name evidence="8" type="ORF">AWT83_12850</name>
</gene>
<keyword evidence="4 5" id="KW-0472">Membrane</keyword>
<proteinExistence type="predicted"/>
<evidence type="ECO:0000313" key="8">
    <source>
        <dbReference type="EMBL" id="KWX19316.1"/>
    </source>
</evidence>
<dbReference type="GO" id="GO:0016020">
    <property type="term" value="C:membrane"/>
    <property type="evidence" value="ECO:0007669"/>
    <property type="project" value="UniProtKB-SubCell"/>
</dbReference>
<feature type="transmembrane region" description="Helical" evidence="5">
    <location>
        <begin position="297"/>
        <end position="315"/>
    </location>
</feature>
<feature type="transmembrane region" description="Helical" evidence="5">
    <location>
        <begin position="43"/>
        <end position="63"/>
    </location>
</feature>
<evidence type="ECO:0000259" key="7">
    <source>
        <dbReference type="Pfam" id="PF06271"/>
    </source>
</evidence>
<evidence type="ECO:0000256" key="3">
    <source>
        <dbReference type="ARBA" id="ARBA00022989"/>
    </source>
</evidence>
<dbReference type="PANTHER" id="PTHR36834">
    <property type="entry name" value="MEMBRANE PROTEIN-RELATED"/>
    <property type="match status" value="1"/>
</dbReference>
<dbReference type="InterPro" id="IPR010432">
    <property type="entry name" value="RDD"/>
</dbReference>
<evidence type="ECO:0000256" key="4">
    <source>
        <dbReference type="ARBA" id="ARBA00023136"/>
    </source>
</evidence>
<dbReference type="AlphaFoldDB" id="A0A132PAF7"/>
<evidence type="ECO:0000256" key="2">
    <source>
        <dbReference type="ARBA" id="ARBA00022692"/>
    </source>
</evidence>
<feature type="transmembrane region" description="Helical" evidence="5">
    <location>
        <begin position="140"/>
        <end position="162"/>
    </location>
</feature>
<feature type="transmembrane region" description="Helical" evidence="5">
    <location>
        <begin position="335"/>
        <end position="357"/>
    </location>
</feature>
<accession>A0A132PAF7</accession>
<dbReference type="InterPro" id="IPR006976">
    <property type="entry name" value="VanZ-like"/>
</dbReference>
<organism evidence="8 9">
    <name type="scientific">Enterococcus faecium</name>
    <name type="common">Streptococcus faecium</name>
    <dbReference type="NCBI Taxonomy" id="1352"/>
    <lineage>
        <taxon>Bacteria</taxon>
        <taxon>Bacillati</taxon>
        <taxon>Bacillota</taxon>
        <taxon>Bacilli</taxon>
        <taxon>Lactobacillales</taxon>
        <taxon>Enterococcaceae</taxon>
        <taxon>Enterococcus</taxon>
    </lineage>
</organism>
<dbReference type="Pfam" id="PF04892">
    <property type="entry name" value="VanZ"/>
    <property type="match status" value="1"/>
</dbReference>
<feature type="transmembrane region" description="Helical" evidence="5">
    <location>
        <begin position="251"/>
        <end position="276"/>
    </location>
</feature>
<dbReference type="RefSeq" id="WP_002299702.1">
    <property type="nucleotide sequence ID" value="NZ_CP072894.1"/>
</dbReference>
<evidence type="ECO:0000259" key="6">
    <source>
        <dbReference type="Pfam" id="PF04892"/>
    </source>
</evidence>
<feature type="transmembrane region" description="Helical" evidence="5">
    <location>
        <begin position="12"/>
        <end position="31"/>
    </location>
</feature>
<keyword evidence="2 5" id="KW-0812">Transmembrane</keyword>